<gene>
    <name evidence="1" type="ORF">MW7_014445</name>
</gene>
<organism evidence="1 2">
    <name type="scientific">Imbroritus primus</name>
    <dbReference type="NCBI Taxonomy" id="3058603"/>
    <lineage>
        <taxon>Bacteria</taxon>
        <taxon>Pseudomonadati</taxon>
        <taxon>Pseudomonadota</taxon>
        <taxon>Betaproteobacteria</taxon>
        <taxon>Burkholderiales</taxon>
        <taxon>Burkholderiaceae</taxon>
        <taxon>Imbroritus</taxon>
    </lineage>
</organism>
<keyword evidence="2" id="KW-1185">Reference proteome</keyword>
<evidence type="ECO:0000313" key="2">
    <source>
        <dbReference type="Proteomes" id="UP000004277"/>
    </source>
</evidence>
<dbReference type="EMBL" id="AKCV02000025">
    <property type="protein sequence ID" value="TMS57320.1"/>
    <property type="molecule type" value="Genomic_DNA"/>
</dbReference>
<name>A0ACD3SM38_9BURK</name>
<dbReference type="Proteomes" id="UP000004277">
    <property type="component" value="Unassembled WGS sequence"/>
</dbReference>
<protein>
    <submittedName>
        <fullName evidence="1">Cytochrome P450</fullName>
    </submittedName>
</protein>
<reference evidence="1" key="1">
    <citation type="submission" date="2019-05" db="EMBL/GenBank/DDBJ databases">
        <title>Revised genome assembly of Burkholderiaceae (previously Ralstonia) sp. PBA.</title>
        <authorList>
            <person name="Gan H.M."/>
        </authorList>
    </citation>
    <scope>NUCLEOTIDE SEQUENCE</scope>
    <source>
        <strain evidence="1">PBA</strain>
    </source>
</reference>
<proteinExistence type="predicted"/>
<accession>A0ACD3SM38</accession>
<sequence length="428" mass="47178">MFTPDTLHNPYPAYQALRAAGPLHWCEEFCGGAWVVVNYDDVADVLRDPRYSVQRAGGWVNSSGAGSAEELREFKRIFARSLIFMNPPRHTRMRHGMNGGFKPGAIQAFAPRIAGIVDALLDRIIEEGLDLHGPGGQHTFDFMREFARPLPARVIAGMMAVQTNAQTDFVGWSDDIAAFIGSPTPTLDIARRAQQGLLAMHAYFRELVPQRRAQPGDDLVSQLIAAEAEGQIVTEKSLLAQCCTLLFAGHETTRNLLGNGLHALLSHPHQWALLTREPGLMRSAVRELLRFDSSVQYTGRRLREDVILHGQTMKKGDLVIALIGAANHDPSKFTAPERLDVTRNEGHHLSFGFGPHVCIGASLTYLEAEIALRRVMERLPQLQCVATEPAWSGNSVYRGLLELPVRFTLPASRSSARNAAQVETVAPV</sequence>
<evidence type="ECO:0000313" key="1">
    <source>
        <dbReference type="EMBL" id="TMS57320.1"/>
    </source>
</evidence>
<comment type="caution">
    <text evidence="1">The sequence shown here is derived from an EMBL/GenBank/DDBJ whole genome shotgun (WGS) entry which is preliminary data.</text>
</comment>